<proteinExistence type="predicted"/>
<reference evidence="3" key="1">
    <citation type="journal article" date="2012" name="Nature">
        <title>A physical, genetic and functional sequence assembly of the barley genome.</title>
        <authorList>
            <consortium name="The International Barley Genome Sequencing Consortium"/>
            <person name="Mayer K.F."/>
            <person name="Waugh R."/>
            <person name="Brown J.W."/>
            <person name="Schulman A."/>
            <person name="Langridge P."/>
            <person name="Platzer M."/>
            <person name="Fincher G.B."/>
            <person name="Muehlbauer G.J."/>
            <person name="Sato K."/>
            <person name="Close T.J."/>
            <person name="Wise R.P."/>
            <person name="Stein N."/>
        </authorList>
    </citation>
    <scope>NUCLEOTIDE SEQUENCE [LARGE SCALE GENOMIC DNA]</scope>
    <source>
        <strain evidence="3">cv. Morex</strain>
    </source>
</reference>
<dbReference type="Gramene" id="HORVU.MOREX.r3.4HG0339890.1">
    <property type="protein sequence ID" value="HORVU.MOREX.r3.4HG0339890.1"/>
    <property type="gene ID" value="HORVU.MOREX.r3.4HG0339890"/>
</dbReference>
<evidence type="ECO:0000313" key="3">
    <source>
        <dbReference type="Proteomes" id="UP000011116"/>
    </source>
</evidence>
<accession>A0A8I7B6S9</accession>
<reference evidence="2" key="2">
    <citation type="submission" date="2020-10" db="EMBL/GenBank/DDBJ databases">
        <authorList>
            <person name="Scholz U."/>
            <person name="Mascher M."/>
            <person name="Fiebig A."/>
        </authorList>
    </citation>
    <scope>NUCLEOTIDE SEQUENCE [LARGE SCALE GENOMIC DNA]</scope>
    <source>
        <strain evidence="2">cv. Morex</strain>
    </source>
</reference>
<organism evidence="2 3">
    <name type="scientific">Hordeum vulgare subsp. vulgare</name>
    <name type="common">Domesticated barley</name>
    <dbReference type="NCBI Taxonomy" id="112509"/>
    <lineage>
        <taxon>Eukaryota</taxon>
        <taxon>Viridiplantae</taxon>
        <taxon>Streptophyta</taxon>
        <taxon>Embryophyta</taxon>
        <taxon>Tracheophyta</taxon>
        <taxon>Spermatophyta</taxon>
        <taxon>Magnoliopsida</taxon>
        <taxon>Liliopsida</taxon>
        <taxon>Poales</taxon>
        <taxon>Poaceae</taxon>
        <taxon>BOP clade</taxon>
        <taxon>Pooideae</taxon>
        <taxon>Triticodae</taxon>
        <taxon>Triticeae</taxon>
        <taxon>Hordeinae</taxon>
        <taxon>Hordeum</taxon>
    </lineage>
</organism>
<evidence type="ECO:0000256" key="1">
    <source>
        <dbReference type="SAM" id="MobiDB-lite"/>
    </source>
</evidence>
<name>A0A8I7B6S9_HORVV</name>
<dbReference type="AlphaFoldDB" id="A0A8I7B6S9"/>
<keyword evidence="3" id="KW-1185">Reference proteome</keyword>
<reference evidence="2" key="3">
    <citation type="submission" date="2022-01" db="UniProtKB">
        <authorList>
            <consortium name="EnsemblPlants"/>
        </authorList>
    </citation>
    <scope>IDENTIFICATION</scope>
    <source>
        <strain evidence="2">subsp. vulgare</strain>
    </source>
</reference>
<dbReference type="SMR" id="A0A8I7B6S9"/>
<dbReference type="EnsemblPlants" id="HORVU.MOREX.r3.4HG0339890.1">
    <property type="protein sequence ID" value="HORVU.MOREX.r3.4HG0339890.1"/>
    <property type="gene ID" value="HORVU.MOREX.r3.4HG0339890"/>
</dbReference>
<protein>
    <submittedName>
        <fullName evidence="2">Uncharacterized protein</fullName>
    </submittedName>
</protein>
<dbReference type="Proteomes" id="UP000011116">
    <property type="component" value="Chromosome 4H"/>
</dbReference>
<sequence length="293" mass="31105">MSSPTRIHPNHHTTPEPLRPPAWTRRPAQSNTRTRGRAYITCRPHHTDDTITSEVVDGRTDQPNQHPPSRPSAPTSSSLPSPPHHIDRLLAETHGKLGGARTSSAAVGPDMAPAPWSSPSLLLLLLFAAAAAAAPMELYFSQAELARIAGYGEEPVSTVLVSGQVACQLCLRPGSDLLTFDLPGSKVAVTCTTEVPNTMANSAFATANEYGNFTIELPSRLHATPSLENACSVKVLELPPDSACRVTGGHGSSHGLRLSSSDGGVRTYTTGVIRLQHDGTPSDKCVREEDTSD</sequence>
<dbReference type="Pfam" id="PF01190">
    <property type="entry name" value="Pollen_Ole_e_1"/>
    <property type="match status" value="1"/>
</dbReference>
<evidence type="ECO:0000313" key="2">
    <source>
        <dbReference type="EnsemblPlants" id="HORVU.MOREX.r3.4HG0339890.1"/>
    </source>
</evidence>
<feature type="region of interest" description="Disordered" evidence="1">
    <location>
        <begin position="1"/>
        <end position="86"/>
    </location>
</feature>
<dbReference type="PANTHER" id="PTHR47273">
    <property type="entry name" value="EXPRESSED PROTEIN"/>
    <property type="match status" value="1"/>
</dbReference>
<dbReference type="PANTHER" id="PTHR47273:SF6">
    <property type="entry name" value="POLLEN OLE E 1 ALLERGEN AND EXTENSIN FAMILY PROTEIN"/>
    <property type="match status" value="1"/>
</dbReference>
<dbReference type="Gramene" id="HORVU.MOREX.r2.4HG0283620.1">
    <property type="protein sequence ID" value="HORVU.MOREX.r2.4HG0283620.1"/>
    <property type="gene ID" value="HORVU.MOREX.r2.4HG0283620"/>
</dbReference>